<dbReference type="eggNOG" id="COG0346">
    <property type="taxonomic scope" value="Bacteria"/>
</dbReference>
<dbReference type="PANTHER" id="PTHR40265:SF1">
    <property type="entry name" value="GLYOXALASE-LIKE DOMAIN-CONTAINING PROTEIN"/>
    <property type="match status" value="1"/>
</dbReference>
<name>K0F0A2_NOCB7</name>
<dbReference type="KEGG" id="nbr:O3I_025965"/>
<keyword evidence="3" id="KW-1185">Reference proteome</keyword>
<protein>
    <recommendedName>
        <fullName evidence="1">Glyoxalase-like domain-containing protein</fullName>
    </recommendedName>
</protein>
<dbReference type="Proteomes" id="UP000006304">
    <property type="component" value="Chromosome"/>
</dbReference>
<sequence>MIIVGVSTIDVIHHTGILTRDLDGLVDRYTALGFTLSPRSRHLLSAGPGAPLVESSTANQCALFGNSYLELLGIVSETAPDPWHARAMADQYEGLRILNLGTDDAYGAQRRLTDAGLAASGVLELERGVDTADGIRTLRARAVHIDPRTTPEALLGIAQHLTREYVLQPRYLTHPNGARDITAVLIVVADAEFDAVVDRYRRIVEVRPQHLDHRTVLELPAARLEFVRATAAADLLPGEPAPAASYLAALTITVDDTDRARAVIDAATVPTRDTPTGFAVSSRDALGPTLFFAAP</sequence>
<dbReference type="STRING" id="1133849.O3I_025965"/>
<dbReference type="SUPFAM" id="SSF54593">
    <property type="entry name" value="Glyoxalase/Bleomycin resistance protein/Dihydroxybiphenyl dioxygenase"/>
    <property type="match status" value="1"/>
</dbReference>
<dbReference type="Gene3D" id="3.10.180.10">
    <property type="entry name" value="2,3-Dihydroxybiphenyl 1,2-Dioxygenase, domain 1"/>
    <property type="match status" value="1"/>
</dbReference>
<gene>
    <name evidence="2" type="ORF">O3I_025965</name>
</gene>
<evidence type="ECO:0000313" key="2">
    <source>
        <dbReference type="EMBL" id="AFU03142.1"/>
    </source>
</evidence>
<dbReference type="Pfam" id="PF13468">
    <property type="entry name" value="Glyoxalase_3"/>
    <property type="match status" value="1"/>
</dbReference>
<dbReference type="AlphaFoldDB" id="K0F0A2"/>
<accession>K0F0A2</accession>
<organism evidence="2 3">
    <name type="scientific">Nocardia brasiliensis (strain ATCC 700358 / HUJEG-1)</name>
    <dbReference type="NCBI Taxonomy" id="1133849"/>
    <lineage>
        <taxon>Bacteria</taxon>
        <taxon>Bacillati</taxon>
        <taxon>Actinomycetota</taxon>
        <taxon>Actinomycetes</taxon>
        <taxon>Mycobacteriales</taxon>
        <taxon>Nocardiaceae</taxon>
        <taxon>Nocardia</taxon>
    </lineage>
</organism>
<evidence type="ECO:0000313" key="3">
    <source>
        <dbReference type="Proteomes" id="UP000006304"/>
    </source>
</evidence>
<dbReference type="PANTHER" id="PTHR40265">
    <property type="entry name" value="BLL2707 PROTEIN"/>
    <property type="match status" value="1"/>
</dbReference>
<dbReference type="EMBL" id="CP003876">
    <property type="protein sequence ID" value="AFU03142.1"/>
    <property type="molecule type" value="Genomic_DNA"/>
</dbReference>
<dbReference type="HOGENOM" id="CLU_072991_1_0_11"/>
<proteinExistence type="predicted"/>
<dbReference type="InterPro" id="IPR029068">
    <property type="entry name" value="Glyas_Bleomycin-R_OHBP_Dase"/>
</dbReference>
<feature type="domain" description="Glyoxalase-like" evidence="1">
    <location>
        <begin position="12"/>
        <end position="202"/>
    </location>
</feature>
<reference evidence="2 3" key="1">
    <citation type="journal article" date="2012" name="J. Bacteriol.">
        <title>Complete genome sequence of Nocardia brasiliensis HUJEG-1.</title>
        <authorList>
            <person name="Vera-Cabrera L."/>
            <person name="Ortiz-Lopez R."/>
            <person name="Elizondo-Gonzalez R."/>
            <person name="Perez-Maya A.A."/>
            <person name="Ocampo-Candiani J."/>
        </authorList>
    </citation>
    <scope>NUCLEOTIDE SEQUENCE [LARGE SCALE GENOMIC DNA]</scope>
    <source>
        <strain evidence="3">ATCC 700358</strain>
    </source>
</reference>
<dbReference type="InterPro" id="IPR025870">
    <property type="entry name" value="Glyoxalase-like_dom"/>
</dbReference>
<evidence type="ECO:0000259" key="1">
    <source>
        <dbReference type="Pfam" id="PF13468"/>
    </source>
</evidence>